<evidence type="ECO:0000256" key="2">
    <source>
        <dbReference type="ARBA" id="ARBA00022692"/>
    </source>
</evidence>
<keyword evidence="4 5" id="KW-0472">Membrane</keyword>
<keyword evidence="2 5" id="KW-0812">Transmembrane</keyword>
<dbReference type="Pfam" id="PF13664">
    <property type="entry name" value="DUF4149"/>
    <property type="match status" value="1"/>
</dbReference>
<feature type="domain" description="TMEM205-like" evidence="6">
    <location>
        <begin position="14"/>
        <end position="108"/>
    </location>
</feature>
<evidence type="ECO:0000256" key="1">
    <source>
        <dbReference type="ARBA" id="ARBA00004370"/>
    </source>
</evidence>
<evidence type="ECO:0000259" key="6">
    <source>
        <dbReference type="Pfam" id="PF13664"/>
    </source>
</evidence>
<keyword evidence="8" id="KW-1185">Reference proteome</keyword>
<feature type="transmembrane region" description="Helical" evidence="5">
    <location>
        <begin position="48"/>
        <end position="71"/>
    </location>
</feature>
<organism evidence="7 8">
    <name type="scientific">Limnobacter litoralis</name>
    <dbReference type="NCBI Taxonomy" id="481366"/>
    <lineage>
        <taxon>Bacteria</taxon>
        <taxon>Pseudomonadati</taxon>
        <taxon>Pseudomonadota</taxon>
        <taxon>Betaproteobacteria</taxon>
        <taxon>Burkholderiales</taxon>
        <taxon>Burkholderiaceae</taxon>
        <taxon>Limnobacter</taxon>
    </lineage>
</organism>
<dbReference type="EMBL" id="BSOJ01000032">
    <property type="protein sequence ID" value="GLR27461.1"/>
    <property type="molecule type" value="Genomic_DNA"/>
</dbReference>
<protein>
    <recommendedName>
        <fullName evidence="6">TMEM205-like domain-containing protein</fullName>
    </recommendedName>
</protein>
<keyword evidence="3 5" id="KW-1133">Transmembrane helix</keyword>
<reference evidence="8" key="1">
    <citation type="journal article" date="2019" name="Int. J. Syst. Evol. Microbiol.">
        <title>The Global Catalogue of Microorganisms (GCM) 10K type strain sequencing project: providing services to taxonomists for standard genome sequencing and annotation.</title>
        <authorList>
            <consortium name="The Broad Institute Genomics Platform"/>
            <consortium name="The Broad Institute Genome Sequencing Center for Infectious Disease"/>
            <person name="Wu L."/>
            <person name="Ma J."/>
        </authorList>
    </citation>
    <scope>NUCLEOTIDE SEQUENCE [LARGE SCALE GENOMIC DNA]</scope>
    <source>
        <strain evidence="8">NBRC 105857</strain>
    </source>
</reference>
<feature type="transmembrane region" description="Helical" evidence="5">
    <location>
        <begin position="12"/>
        <end position="36"/>
    </location>
</feature>
<feature type="transmembrane region" description="Helical" evidence="5">
    <location>
        <begin position="128"/>
        <end position="146"/>
    </location>
</feature>
<gene>
    <name evidence="7" type="ORF">GCM10007875_25520</name>
</gene>
<name>A0ABQ5YW44_9BURK</name>
<evidence type="ECO:0000256" key="5">
    <source>
        <dbReference type="SAM" id="Phobius"/>
    </source>
</evidence>
<comment type="caution">
    <text evidence="7">The sequence shown here is derived from an EMBL/GenBank/DDBJ whole genome shotgun (WGS) entry which is preliminary data.</text>
</comment>
<dbReference type="InterPro" id="IPR025423">
    <property type="entry name" value="TMEM205-like"/>
</dbReference>
<feature type="transmembrane region" description="Helical" evidence="5">
    <location>
        <begin position="77"/>
        <end position="96"/>
    </location>
</feature>
<dbReference type="RefSeq" id="WP_284282266.1">
    <property type="nucleotide sequence ID" value="NZ_BSOJ01000032.1"/>
</dbReference>
<accession>A0ABQ5YW44</accession>
<sequence>MNWRGAKHIELAIWAIWLGSLWMMAVLVAPGLFKWLPRPEAGLVAGRLFYMLSWYTVITSVFLLAISTWLGAVQASVRLNILMGALLVLAVVELLWMHPTMSQMRQAMADAAPDMVPVMKSRFGRMHAISSVLYAIKMIGGLAWGLSRYSVKPAD</sequence>
<dbReference type="Proteomes" id="UP001156664">
    <property type="component" value="Unassembled WGS sequence"/>
</dbReference>
<evidence type="ECO:0000313" key="7">
    <source>
        <dbReference type="EMBL" id="GLR27461.1"/>
    </source>
</evidence>
<evidence type="ECO:0000256" key="3">
    <source>
        <dbReference type="ARBA" id="ARBA00022989"/>
    </source>
</evidence>
<evidence type="ECO:0000256" key="4">
    <source>
        <dbReference type="ARBA" id="ARBA00023136"/>
    </source>
</evidence>
<evidence type="ECO:0000313" key="8">
    <source>
        <dbReference type="Proteomes" id="UP001156664"/>
    </source>
</evidence>
<proteinExistence type="predicted"/>
<comment type="subcellular location">
    <subcellularLocation>
        <location evidence="1">Membrane</location>
    </subcellularLocation>
</comment>